<gene>
    <name evidence="2" type="ORF">SAMN02745220_03981</name>
</gene>
<feature type="non-terminal residue" evidence="2">
    <location>
        <position position="244"/>
    </location>
</feature>
<accession>A0A1M7YFK5</accession>
<dbReference type="STRING" id="1121416.SAMN02745220_03981"/>
<dbReference type="SUPFAM" id="SSF55781">
    <property type="entry name" value="GAF domain-like"/>
    <property type="match status" value="1"/>
</dbReference>
<reference evidence="2 3" key="1">
    <citation type="submission" date="2016-12" db="EMBL/GenBank/DDBJ databases">
        <authorList>
            <person name="Song W.-J."/>
            <person name="Kurnit D.M."/>
        </authorList>
    </citation>
    <scope>NUCLEOTIDE SEQUENCE [LARGE SCALE GENOMIC DNA]</scope>
    <source>
        <strain evidence="2 3">DSM 18488</strain>
    </source>
</reference>
<dbReference type="EMBL" id="FRFE01000024">
    <property type="protein sequence ID" value="SHO51366.1"/>
    <property type="molecule type" value="Genomic_DNA"/>
</dbReference>
<name>A0A1M7YFK5_9BACT</name>
<dbReference type="Proteomes" id="UP000184603">
    <property type="component" value="Unassembled WGS sequence"/>
</dbReference>
<sequence length="244" mass="27392">MENILHIPERSHTSDEQRSRPYSQEDLLLLEGQIAAISYRLVKTPAEQLDQAIIASFETLCCLLGVGRGGLLEVAAEQPVARVTHAWYAEGVETVSEEINLAEVFPWCYHKLVNEQKTLAISSIAHLPEGAELDQQAFLHLKVTSNLAIPLCVSGRIHHLIVVHAIEKEVLWQKEFIVRLRLVGEIFVSALRQREVVSKLLISENRLHLAATSAEAGIWEFNITTRRVWASSIELCSKVVFEGE</sequence>
<evidence type="ECO:0000313" key="3">
    <source>
        <dbReference type="Proteomes" id="UP000184603"/>
    </source>
</evidence>
<dbReference type="InterPro" id="IPR029016">
    <property type="entry name" value="GAF-like_dom_sf"/>
</dbReference>
<dbReference type="Gene3D" id="3.30.450.40">
    <property type="match status" value="1"/>
</dbReference>
<evidence type="ECO:0000313" key="2">
    <source>
        <dbReference type="EMBL" id="SHO51366.1"/>
    </source>
</evidence>
<protein>
    <submittedName>
        <fullName evidence="2">GAF domain-containing protein</fullName>
    </submittedName>
</protein>
<feature type="region of interest" description="Disordered" evidence="1">
    <location>
        <begin position="1"/>
        <end position="20"/>
    </location>
</feature>
<organism evidence="2 3">
    <name type="scientific">Desulfopila aestuarii DSM 18488</name>
    <dbReference type="NCBI Taxonomy" id="1121416"/>
    <lineage>
        <taxon>Bacteria</taxon>
        <taxon>Pseudomonadati</taxon>
        <taxon>Thermodesulfobacteriota</taxon>
        <taxon>Desulfobulbia</taxon>
        <taxon>Desulfobulbales</taxon>
        <taxon>Desulfocapsaceae</taxon>
        <taxon>Desulfopila</taxon>
    </lineage>
</organism>
<feature type="compositionally biased region" description="Basic and acidic residues" evidence="1">
    <location>
        <begin position="7"/>
        <end position="19"/>
    </location>
</feature>
<dbReference type="AlphaFoldDB" id="A0A1M7YFK5"/>
<keyword evidence="3" id="KW-1185">Reference proteome</keyword>
<proteinExistence type="predicted"/>
<evidence type="ECO:0000256" key="1">
    <source>
        <dbReference type="SAM" id="MobiDB-lite"/>
    </source>
</evidence>